<evidence type="ECO:0000313" key="2">
    <source>
        <dbReference type="EMBL" id="MBM6616850.1"/>
    </source>
</evidence>
<dbReference type="CDD" id="cd02440">
    <property type="entry name" value="AdoMet_MTases"/>
    <property type="match status" value="1"/>
</dbReference>
<dbReference type="GO" id="GO:0008168">
    <property type="term" value="F:methyltransferase activity"/>
    <property type="evidence" value="ECO:0007669"/>
    <property type="project" value="UniProtKB-KW"/>
</dbReference>
<protein>
    <submittedName>
        <fullName evidence="2">Class I SAM-dependent methyltransferase</fullName>
    </submittedName>
</protein>
<reference evidence="2 3" key="1">
    <citation type="submission" date="2021-02" db="EMBL/GenBank/DDBJ databases">
        <title>Bacillus sp. RD4P76, an endophyte from a halophyte.</title>
        <authorList>
            <person name="Sun J.-Q."/>
        </authorList>
    </citation>
    <scope>NUCLEOTIDE SEQUENCE [LARGE SCALE GENOMIC DNA]</scope>
    <source>
        <strain evidence="2 3">RD4P76</strain>
    </source>
</reference>
<dbReference type="Proteomes" id="UP001518925">
    <property type="component" value="Unassembled WGS sequence"/>
</dbReference>
<dbReference type="Pfam" id="PF08241">
    <property type="entry name" value="Methyltransf_11"/>
    <property type="match status" value="1"/>
</dbReference>
<dbReference type="Gene3D" id="3.40.50.150">
    <property type="entry name" value="Vaccinia Virus protein VP39"/>
    <property type="match status" value="1"/>
</dbReference>
<dbReference type="EMBL" id="JAFELM010000016">
    <property type="protein sequence ID" value="MBM6616850.1"/>
    <property type="molecule type" value="Genomic_DNA"/>
</dbReference>
<accession>A0ABS2DEF5</accession>
<organism evidence="2 3">
    <name type="scientific">Bacillus suaedaesalsae</name>
    <dbReference type="NCBI Taxonomy" id="2810349"/>
    <lineage>
        <taxon>Bacteria</taxon>
        <taxon>Bacillati</taxon>
        <taxon>Bacillota</taxon>
        <taxon>Bacilli</taxon>
        <taxon>Bacillales</taxon>
        <taxon>Bacillaceae</taxon>
        <taxon>Bacillus</taxon>
    </lineage>
</organism>
<gene>
    <name evidence="2" type="ORF">JR050_04025</name>
</gene>
<evidence type="ECO:0000259" key="1">
    <source>
        <dbReference type="Pfam" id="PF08241"/>
    </source>
</evidence>
<name>A0ABS2DEF5_9BACI</name>
<keyword evidence="2" id="KW-0489">Methyltransferase</keyword>
<feature type="domain" description="Methyltransferase type 11" evidence="1">
    <location>
        <begin position="42"/>
        <end position="127"/>
    </location>
</feature>
<dbReference type="InterPro" id="IPR013216">
    <property type="entry name" value="Methyltransf_11"/>
</dbReference>
<evidence type="ECO:0000313" key="3">
    <source>
        <dbReference type="Proteomes" id="UP001518925"/>
    </source>
</evidence>
<dbReference type="GO" id="GO:0032259">
    <property type="term" value="P:methylation"/>
    <property type="evidence" value="ECO:0007669"/>
    <property type="project" value="UniProtKB-KW"/>
</dbReference>
<keyword evidence="2" id="KW-0808">Transferase</keyword>
<proteinExistence type="predicted"/>
<dbReference type="InterPro" id="IPR029063">
    <property type="entry name" value="SAM-dependent_MTases_sf"/>
</dbReference>
<keyword evidence="3" id="KW-1185">Reference proteome</keyword>
<sequence>MAQKIIENPAWRLHPFYKYFGNVKDKKIVHLLGSNGIKGVALSVLGAHVTVVDFSQENERYAQKLAEAAGVKMDYIRTDVFSIPMETVQDSADFVLMELGVLHYFVDLQPLIQVIHSLLKQGGQFILHEFHPISTKLITSSGKKHKVTGNYFTPNFEEQRVAFSKHMGDEAEGSLGKVLQRKWTIGEVVTSIANEGLVIRVLEEEPNHKNHDIGLPKTYTIVAEKS</sequence>
<comment type="caution">
    <text evidence="2">The sequence shown here is derived from an EMBL/GenBank/DDBJ whole genome shotgun (WGS) entry which is preliminary data.</text>
</comment>
<dbReference type="SUPFAM" id="SSF53335">
    <property type="entry name" value="S-adenosyl-L-methionine-dependent methyltransferases"/>
    <property type="match status" value="1"/>
</dbReference>